<feature type="domain" description="Xylanolytic transcriptional activator regulatory" evidence="7">
    <location>
        <begin position="65"/>
        <end position="141"/>
    </location>
</feature>
<dbReference type="CDD" id="cd12148">
    <property type="entry name" value="fungal_TF_MHR"/>
    <property type="match status" value="1"/>
</dbReference>
<proteinExistence type="predicted"/>
<gene>
    <name evidence="8" type="ORF">BDV39DRAFT_202343</name>
</gene>
<dbReference type="GO" id="GO:0003677">
    <property type="term" value="F:DNA binding"/>
    <property type="evidence" value="ECO:0007669"/>
    <property type="project" value="InterPro"/>
</dbReference>
<dbReference type="GO" id="GO:0000981">
    <property type="term" value="F:DNA-binding transcription factor activity, RNA polymerase II-specific"/>
    <property type="evidence" value="ECO:0007669"/>
    <property type="project" value="InterPro"/>
</dbReference>
<protein>
    <recommendedName>
        <fullName evidence="7">Xylanolytic transcriptional activator regulatory domain-containing protein</fullName>
    </recommendedName>
</protein>
<organism evidence="8 9">
    <name type="scientific">Aspergillus sergii</name>
    <dbReference type="NCBI Taxonomy" id="1034303"/>
    <lineage>
        <taxon>Eukaryota</taxon>
        <taxon>Fungi</taxon>
        <taxon>Dikarya</taxon>
        <taxon>Ascomycota</taxon>
        <taxon>Pezizomycotina</taxon>
        <taxon>Eurotiomycetes</taxon>
        <taxon>Eurotiomycetidae</taxon>
        <taxon>Eurotiales</taxon>
        <taxon>Aspergillaceae</taxon>
        <taxon>Aspergillus</taxon>
        <taxon>Aspergillus subgen. Circumdati</taxon>
    </lineage>
</organism>
<keyword evidence="2" id="KW-0479">Metal-binding</keyword>
<dbReference type="InterPro" id="IPR007219">
    <property type="entry name" value="XnlR_reg_dom"/>
</dbReference>
<evidence type="ECO:0000313" key="9">
    <source>
        <dbReference type="Proteomes" id="UP000325945"/>
    </source>
</evidence>
<feature type="region of interest" description="Disordered" evidence="6">
    <location>
        <begin position="486"/>
        <end position="509"/>
    </location>
</feature>
<keyword evidence="4" id="KW-0804">Transcription</keyword>
<dbReference type="SMART" id="SM00906">
    <property type="entry name" value="Fungal_trans"/>
    <property type="match status" value="1"/>
</dbReference>
<sequence>MALCARYVPELVDQYSSPYLASEHFANVVRENIMSYMAQHPGIDVVHALILLSLYDWGEGNGFQAWVYTGMATRMAQGIYSQVRGNTKDTSYLNSTEQETIIRTAWACFVLDCILRCGRYGPQRAEIEVLDIPLPMSEDDFDFGSESTLSSYFIAQLGTDTSIPAMSGDRKIIRPQRIFALIIEGFSIFSTLSTWICRGGRRYPSPDSIEPPWKHTSFWSRSMTMVEAWRVTHPSRLVYSRSGGQIQAHILHNQVEGFTLLNLLYYMSVFFLHREYTPFFPHRVSRPCGPIDPPLLEQAPPYDWWHHSAQKLFEAASIIIQLMQDLEKRGVQFQTPFTAFCMFSAASAVLYADTWPYMAPGLENAKEKYTWSLDWLKTASEKWKIAKCWYEILGELSGIFTRLKTDGHDFPHLGREEFQDLHDNLHRLAEPESSTVNTLAALSQVASLDLLGAACQPHLEATNNGRDSGPQLLVTGDTDRLHEVHNASSGQSQADLLVSNDEPQRMDDDTGIDTDFLMAMLSDPSGDWSHVL</sequence>
<dbReference type="GO" id="GO:0008270">
    <property type="term" value="F:zinc ion binding"/>
    <property type="evidence" value="ECO:0007669"/>
    <property type="project" value="InterPro"/>
</dbReference>
<dbReference type="InterPro" id="IPR050815">
    <property type="entry name" value="TF_fung"/>
</dbReference>
<dbReference type="PANTHER" id="PTHR47338:SF19">
    <property type="entry name" value="ZN(II)2CYS6 TRANSCRIPTION FACTOR (EUROFUNG)"/>
    <property type="match status" value="1"/>
</dbReference>
<keyword evidence="5" id="KW-0539">Nucleus</keyword>
<dbReference type="GO" id="GO:0006351">
    <property type="term" value="P:DNA-templated transcription"/>
    <property type="evidence" value="ECO:0007669"/>
    <property type="project" value="InterPro"/>
</dbReference>
<evidence type="ECO:0000259" key="7">
    <source>
        <dbReference type="SMART" id="SM00906"/>
    </source>
</evidence>
<evidence type="ECO:0000313" key="8">
    <source>
        <dbReference type="EMBL" id="KAE8330156.1"/>
    </source>
</evidence>
<reference evidence="9" key="1">
    <citation type="submission" date="2019-04" db="EMBL/GenBank/DDBJ databases">
        <title>Friends and foes A comparative genomics studyof 23 Aspergillus species from section Flavi.</title>
        <authorList>
            <consortium name="DOE Joint Genome Institute"/>
            <person name="Kjaerbolling I."/>
            <person name="Vesth T."/>
            <person name="Frisvad J.C."/>
            <person name="Nybo J.L."/>
            <person name="Theobald S."/>
            <person name="Kildgaard S."/>
            <person name="Isbrandt T."/>
            <person name="Kuo A."/>
            <person name="Sato A."/>
            <person name="Lyhne E.K."/>
            <person name="Kogle M.E."/>
            <person name="Wiebenga A."/>
            <person name="Kun R.S."/>
            <person name="Lubbers R.J."/>
            <person name="Makela M.R."/>
            <person name="Barry K."/>
            <person name="Chovatia M."/>
            <person name="Clum A."/>
            <person name="Daum C."/>
            <person name="Haridas S."/>
            <person name="He G."/>
            <person name="LaButti K."/>
            <person name="Lipzen A."/>
            <person name="Mondo S."/>
            <person name="Riley R."/>
            <person name="Salamov A."/>
            <person name="Simmons B.A."/>
            <person name="Magnuson J.K."/>
            <person name="Henrissat B."/>
            <person name="Mortensen U.H."/>
            <person name="Larsen T.O."/>
            <person name="Devries R.P."/>
            <person name="Grigoriev I.V."/>
            <person name="Machida M."/>
            <person name="Baker S.E."/>
            <person name="Andersen M.R."/>
        </authorList>
    </citation>
    <scope>NUCLEOTIDE SEQUENCE [LARGE SCALE GENOMIC DNA]</scope>
    <source>
        <strain evidence="9">CBS 130017</strain>
    </source>
</reference>
<dbReference type="Proteomes" id="UP000325945">
    <property type="component" value="Unassembled WGS sequence"/>
</dbReference>
<keyword evidence="3" id="KW-0805">Transcription regulation</keyword>
<evidence type="ECO:0000256" key="2">
    <source>
        <dbReference type="ARBA" id="ARBA00022723"/>
    </source>
</evidence>
<accession>A0A5N6XCR7</accession>
<evidence type="ECO:0000256" key="3">
    <source>
        <dbReference type="ARBA" id="ARBA00023015"/>
    </source>
</evidence>
<comment type="subcellular location">
    <subcellularLocation>
        <location evidence="1">Nucleus</location>
    </subcellularLocation>
</comment>
<name>A0A5N6XCR7_9EURO</name>
<dbReference type="PANTHER" id="PTHR47338">
    <property type="entry name" value="ZN(II)2CYS6 TRANSCRIPTION FACTOR (EUROFUNG)-RELATED"/>
    <property type="match status" value="1"/>
</dbReference>
<dbReference type="GO" id="GO:0005634">
    <property type="term" value="C:nucleus"/>
    <property type="evidence" value="ECO:0007669"/>
    <property type="project" value="UniProtKB-SubCell"/>
</dbReference>
<evidence type="ECO:0000256" key="5">
    <source>
        <dbReference type="ARBA" id="ARBA00023242"/>
    </source>
</evidence>
<evidence type="ECO:0000256" key="6">
    <source>
        <dbReference type="SAM" id="MobiDB-lite"/>
    </source>
</evidence>
<dbReference type="AlphaFoldDB" id="A0A5N6XCR7"/>
<evidence type="ECO:0000256" key="1">
    <source>
        <dbReference type="ARBA" id="ARBA00004123"/>
    </source>
</evidence>
<evidence type="ECO:0000256" key="4">
    <source>
        <dbReference type="ARBA" id="ARBA00023163"/>
    </source>
</evidence>
<keyword evidence="9" id="KW-1185">Reference proteome</keyword>
<dbReference type="Pfam" id="PF04082">
    <property type="entry name" value="Fungal_trans"/>
    <property type="match status" value="1"/>
</dbReference>
<dbReference type="EMBL" id="ML741775">
    <property type="protein sequence ID" value="KAE8330156.1"/>
    <property type="molecule type" value="Genomic_DNA"/>
</dbReference>